<organism evidence="2 3">
    <name type="scientific">Cyclocybe aegerita</name>
    <name type="common">Black poplar mushroom</name>
    <name type="synonym">Agrocybe aegerita</name>
    <dbReference type="NCBI Taxonomy" id="1973307"/>
    <lineage>
        <taxon>Eukaryota</taxon>
        <taxon>Fungi</taxon>
        <taxon>Dikarya</taxon>
        <taxon>Basidiomycota</taxon>
        <taxon>Agaricomycotina</taxon>
        <taxon>Agaricomycetes</taxon>
        <taxon>Agaricomycetidae</taxon>
        <taxon>Agaricales</taxon>
        <taxon>Agaricineae</taxon>
        <taxon>Bolbitiaceae</taxon>
        <taxon>Cyclocybe</taxon>
    </lineage>
</organism>
<sequence length="172" mass="19371">MGHHSNAATKCLNNLQQTTIHKKATIEDVKDDNDYSPPALPDTLKHSFFFLDEDSDSDSDLEKEGDEEDIEEELISLRNKEALHHFATTLTESQKVAAEAERAAASNRLHHYTRNSKCSQRRHAFNCKVLAATGQQFVSNMFTSRTQNTTETKSTDKVASMPHDDPFKKPGH</sequence>
<dbReference type="AlphaFoldDB" id="A0A8S0VUJ7"/>
<dbReference type="Proteomes" id="UP000467700">
    <property type="component" value="Unassembled WGS sequence"/>
</dbReference>
<feature type="compositionally biased region" description="Basic and acidic residues" evidence="1">
    <location>
        <begin position="162"/>
        <end position="172"/>
    </location>
</feature>
<evidence type="ECO:0000313" key="3">
    <source>
        <dbReference type="Proteomes" id="UP000467700"/>
    </source>
</evidence>
<reference evidence="2 3" key="1">
    <citation type="submission" date="2020-01" db="EMBL/GenBank/DDBJ databases">
        <authorList>
            <person name="Gupta K D."/>
        </authorList>
    </citation>
    <scope>NUCLEOTIDE SEQUENCE [LARGE SCALE GENOMIC DNA]</scope>
</reference>
<proteinExistence type="predicted"/>
<evidence type="ECO:0000313" key="2">
    <source>
        <dbReference type="EMBL" id="CAA7270359.1"/>
    </source>
</evidence>
<dbReference type="EMBL" id="CACVBS010000090">
    <property type="protein sequence ID" value="CAA7270359.1"/>
    <property type="molecule type" value="Genomic_DNA"/>
</dbReference>
<evidence type="ECO:0000256" key="1">
    <source>
        <dbReference type="SAM" id="MobiDB-lite"/>
    </source>
</evidence>
<feature type="region of interest" description="Disordered" evidence="1">
    <location>
        <begin position="143"/>
        <end position="172"/>
    </location>
</feature>
<protein>
    <submittedName>
        <fullName evidence="2">Uncharacterized protein</fullName>
    </submittedName>
</protein>
<feature type="compositionally biased region" description="Polar residues" evidence="1">
    <location>
        <begin position="143"/>
        <end position="152"/>
    </location>
</feature>
<dbReference type="OrthoDB" id="10467442at2759"/>
<comment type="caution">
    <text evidence="2">The sequence shown here is derived from an EMBL/GenBank/DDBJ whole genome shotgun (WGS) entry which is preliminary data.</text>
</comment>
<gene>
    <name evidence="2" type="ORF">AAE3_LOCUS12665</name>
</gene>
<keyword evidence="3" id="KW-1185">Reference proteome</keyword>
<accession>A0A8S0VUJ7</accession>
<name>A0A8S0VUJ7_CYCAE</name>